<protein>
    <recommendedName>
        <fullName evidence="4">VanZ-like domain-containing protein</fullName>
    </recommendedName>
</protein>
<proteinExistence type="predicted"/>
<evidence type="ECO:0000256" key="1">
    <source>
        <dbReference type="SAM" id="Phobius"/>
    </source>
</evidence>
<keyword evidence="1" id="KW-0812">Transmembrane</keyword>
<dbReference type="EMBL" id="LCRX01000002">
    <property type="protein sequence ID" value="KKW42938.1"/>
    <property type="molecule type" value="Genomic_DNA"/>
</dbReference>
<reference evidence="2 3" key="1">
    <citation type="journal article" date="2015" name="Nature">
        <title>rRNA introns, odd ribosomes, and small enigmatic genomes across a large radiation of phyla.</title>
        <authorList>
            <person name="Brown C.T."/>
            <person name="Hug L.A."/>
            <person name="Thomas B.C."/>
            <person name="Sharon I."/>
            <person name="Castelle C.J."/>
            <person name="Singh A."/>
            <person name="Wilkins M.J."/>
            <person name="Williams K.H."/>
            <person name="Banfield J.F."/>
        </authorList>
    </citation>
    <scope>NUCLEOTIDE SEQUENCE [LARGE SCALE GENOMIC DNA]</scope>
</reference>
<keyword evidence="1" id="KW-1133">Transmembrane helix</keyword>
<feature type="transmembrane region" description="Helical" evidence="1">
    <location>
        <begin position="110"/>
        <end position="131"/>
    </location>
</feature>
<feature type="transmembrane region" description="Helical" evidence="1">
    <location>
        <begin position="67"/>
        <end position="90"/>
    </location>
</feature>
<evidence type="ECO:0008006" key="4">
    <source>
        <dbReference type="Google" id="ProtNLM"/>
    </source>
</evidence>
<comment type="caution">
    <text evidence="2">The sequence shown here is derived from an EMBL/GenBank/DDBJ whole genome shotgun (WGS) entry which is preliminary data.</text>
</comment>
<evidence type="ECO:0000313" key="3">
    <source>
        <dbReference type="Proteomes" id="UP000033870"/>
    </source>
</evidence>
<keyword evidence="1" id="KW-0472">Membrane</keyword>
<gene>
    <name evidence="2" type="ORF">UY92_C0002G0055</name>
</gene>
<feature type="transmembrane region" description="Helical" evidence="1">
    <location>
        <begin position="34"/>
        <end position="55"/>
    </location>
</feature>
<dbReference type="AlphaFoldDB" id="A0A0G1YHN2"/>
<dbReference type="Pfam" id="PF09997">
    <property type="entry name" value="DUF2238"/>
    <property type="match status" value="1"/>
</dbReference>
<feature type="transmembrane region" description="Helical" evidence="1">
    <location>
        <begin position="5"/>
        <end position="22"/>
    </location>
</feature>
<accession>A0A0G1YHN2</accession>
<dbReference type="Proteomes" id="UP000033870">
    <property type="component" value="Unassembled WGS sequence"/>
</dbReference>
<sequence>MGRRIVVSGLPMLAVFILNVILDTQWRAYDVWPGLSWVMHGIGGFVVAWSTVRWYDRLPTSARPRVGPPAAAAFCLVGAAAMVGILWEVYEYFLDRVAAAAVQPSVGDTVADLVMDMAGAAVYCLAAWQSIKRRSYLGPR</sequence>
<organism evidence="2 3">
    <name type="scientific">Candidatus Magasanikbacteria bacterium GW2011_GWA2_56_11</name>
    <dbReference type="NCBI Taxonomy" id="1619044"/>
    <lineage>
        <taxon>Bacteria</taxon>
        <taxon>Candidatus Magasanikiibacteriota</taxon>
    </lineage>
</organism>
<evidence type="ECO:0000313" key="2">
    <source>
        <dbReference type="EMBL" id="KKW42938.1"/>
    </source>
</evidence>
<name>A0A0G1YHN2_9BACT</name>
<dbReference type="InterPro" id="IPR014509">
    <property type="entry name" value="YjdF-like"/>
</dbReference>